<protein>
    <submittedName>
        <fullName evidence="3">Sporulation protein YunB</fullName>
    </submittedName>
</protein>
<reference evidence="3 4" key="1">
    <citation type="submission" date="2019-03" db="EMBL/GenBank/DDBJ databases">
        <title>Genomic Encyclopedia of Type Strains, Phase IV (KMG-IV): sequencing the most valuable type-strain genomes for metagenomic binning, comparative biology and taxonomic classification.</title>
        <authorList>
            <person name="Goeker M."/>
        </authorList>
    </citation>
    <scope>NUCLEOTIDE SEQUENCE [LARGE SCALE GENOMIC DNA]</scope>
    <source>
        <strain evidence="3 4">DSM 19377</strain>
    </source>
</reference>
<evidence type="ECO:0000313" key="4">
    <source>
        <dbReference type="Proteomes" id="UP000295416"/>
    </source>
</evidence>
<proteinExistence type="predicted"/>
<dbReference type="EMBL" id="SLXK01000067">
    <property type="protein sequence ID" value="TCP19132.1"/>
    <property type="molecule type" value="Genomic_DNA"/>
</dbReference>
<gene>
    <name evidence="3" type="ORF">EV207_16710</name>
</gene>
<sequence length="277" mass="30880">MFKPKKTYRRRIVAFRHVFVIAMVFFIIFTMWGLWIIDRGIEPALMKIAENQAQQVAMYAINFGVGKQTIKNMEEDLGPTPLEQANKNQLIITDKDQNGDVSNAVYNGAEITRIQNATSRRIQWFLRRIEKGELSAENLSLDLAKVEGDSKGTIAEIPLGQATNNAILTNLGPTVPVRLDLIGSVLVEPVIEKKLVGINFVSVDIKLHIKVDVNVVIPFTVKMKPIEQDIVIKSQVIRGDVPDYYQNGGNSSGGMNPAVPLPKKDSKKDNNQKKNGQ</sequence>
<keyword evidence="2" id="KW-0812">Transmembrane</keyword>
<dbReference type="Pfam" id="PF09560">
    <property type="entry name" value="Spore_YunB"/>
    <property type="match status" value="1"/>
</dbReference>
<dbReference type="RefSeq" id="WP_165887044.1">
    <property type="nucleotide sequence ID" value="NZ_SLXK01000067.1"/>
</dbReference>
<dbReference type="AlphaFoldDB" id="A0A4R2NDJ5"/>
<dbReference type="InterPro" id="IPR014197">
    <property type="entry name" value="Sporulation_prot_YunB"/>
</dbReference>
<comment type="caution">
    <text evidence="3">The sequence shown here is derived from an EMBL/GenBank/DDBJ whole genome shotgun (WGS) entry which is preliminary data.</text>
</comment>
<name>A0A4R2NDJ5_9BACL</name>
<evidence type="ECO:0000256" key="2">
    <source>
        <dbReference type="SAM" id="Phobius"/>
    </source>
</evidence>
<dbReference type="NCBIfam" id="TIGR02832">
    <property type="entry name" value="spo_yunB"/>
    <property type="match status" value="1"/>
</dbReference>
<feature type="region of interest" description="Disordered" evidence="1">
    <location>
        <begin position="243"/>
        <end position="277"/>
    </location>
</feature>
<keyword evidence="4" id="KW-1185">Reference proteome</keyword>
<keyword evidence="2" id="KW-0472">Membrane</keyword>
<keyword evidence="2" id="KW-1133">Transmembrane helix</keyword>
<organism evidence="3 4">
    <name type="scientific">Scopulibacillus darangshiensis</name>
    <dbReference type="NCBI Taxonomy" id="442528"/>
    <lineage>
        <taxon>Bacteria</taxon>
        <taxon>Bacillati</taxon>
        <taxon>Bacillota</taxon>
        <taxon>Bacilli</taxon>
        <taxon>Bacillales</taxon>
        <taxon>Sporolactobacillaceae</taxon>
        <taxon>Scopulibacillus</taxon>
    </lineage>
</organism>
<feature type="transmembrane region" description="Helical" evidence="2">
    <location>
        <begin position="12"/>
        <end position="37"/>
    </location>
</feature>
<evidence type="ECO:0000313" key="3">
    <source>
        <dbReference type="EMBL" id="TCP19132.1"/>
    </source>
</evidence>
<evidence type="ECO:0000256" key="1">
    <source>
        <dbReference type="SAM" id="MobiDB-lite"/>
    </source>
</evidence>
<dbReference type="PIRSF" id="PIRSF021383">
    <property type="entry name" value="YunB"/>
    <property type="match status" value="1"/>
</dbReference>
<dbReference type="Proteomes" id="UP000295416">
    <property type="component" value="Unassembled WGS sequence"/>
</dbReference>
<accession>A0A4R2NDJ5</accession>
<feature type="compositionally biased region" description="Basic and acidic residues" evidence="1">
    <location>
        <begin position="262"/>
        <end position="277"/>
    </location>
</feature>